<dbReference type="AlphaFoldDB" id="A0AA90SMF2"/>
<evidence type="ECO:0000256" key="2">
    <source>
        <dbReference type="SAM" id="MobiDB-lite"/>
    </source>
</evidence>
<feature type="region of interest" description="Disordered" evidence="2">
    <location>
        <begin position="840"/>
        <end position="875"/>
    </location>
</feature>
<evidence type="ECO:0000259" key="4">
    <source>
        <dbReference type="Pfam" id="PF16967"/>
    </source>
</evidence>
<evidence type="ECO:0000256" key="1">
    <source>
        <dbReference type="ARBA" id="ARBA00022729"/>
    </source>
</evidence>
<feature type="compositionally biased region" description="Acidic residues" evidence="2">
    <location>
        <begin position="847"/>
        <end position="875"/>
    </location>
</feature>
<reference evidence="5 6" key="1">
    <citation type="journal article" date="2023" name="bioRxiv">
        <title>An intranuclear bacterial parasite of deep-sea mussels expresses apoptosis inhibitors acquired from its host.</title>
        <authorList>
            <person name="Gonzalez Porras M.A."/>
            <person name="Assie A."/>
            <person name="Tietjen M."/>
            <person name="Violette M."/>
            <person name="Kleiner M."/>
            <person name="Gruber-Vodicka H."/>
            <person name="Dubilier N."/>
            <person name="Leisch N."/>
        </authorList>
    </citation>
    <scope>NUCLEOTIDE SEQUENCE [LARGE SCALE GENOMIC DNA]</scope>
    <source>
        <strain evidence="5">IAP13</strain>
    </source>
</reference>
<dbReference type="InterPro" id="IPR031917">
    <property type="entry name" value="Pilus_assem_C"/>
</dbReference>
<keyword evidence="6" id="KW-1185">Reference proteome</keyword>
<dbReference type="EMBL" id="JASXSV010000007">
    <property type="protein sequence ID" value="MDP0588781.1"/>
    <property type="molecule type" value="Genomic_DNA"/>
</dbReference>
<sequence length="875" mass="95998">MEYWLLLRSIMTIAGRFSGLWSFALFIVFYTANGGCDAVKGADDSPIFLAQDIVPKGFEELSKPQRSLVDIYYGNRYLGSQLVTYTAKTIIFSDPARIVRKIGDISNPPLVQEAITGEIQTNSDKICSPEKDDVCGVMTPAIVSVIFDESRFRVDIFVSRDFLMTREITISKYLPPSDGGYSATQNLSAAVAGTRSSNNTANNEDYTLYGTSAIAKEENSLYGSWDYSKAQHFSVNSLYGQREFEGVSYRAGIISSEGFGLSFTPNQTLAGAHLGSSDRTRTDTGYSGGMPLDVFLSTRGRVEAYKDSRLITSYFFEAGSQQLDTSSFPSGVYDVEIKIIDDQGMVIRTETRFFAKQFGLPPEGEWLYFIEAGKVLDSNRGTVLPNETNQLLARAGVSRRLTNTLAASVSSAINKGNGLVELGIFHTGYRYEISPSVMVDSKNAYGFNVISHVYLGKLSVSAGHRQLWNKGYNQISNTSDDPALLGISFRQSSVSMSVPFFSGTANYRFSENFTENTTGAANPVIRTHAAGYHARVYRAHNLDVDMEATYSQSLEDKIAMLSFSFRLRDERWTWRTTPLAEHTWNDRGEKSSERLRTSVSWDSKSLFDSAIRADVGAEVGTGEERYDMQLEAASSWGRGGLSLNHVVAGGSTNTNYGVSFNSSFMANSEHMAIGGENISESALIINVKGSEGDVFDVAIDGQRRSYAVAGRPSLVGLAPYRQYTVSISPTSDALYEFDERERTVTLYPGNVVSLEYKATSLKLLFGRLLFKGKAVMGAAIKGGLHSANTDDYGLFQIEVPSDADAISVVLRDGKVIKLKLPEDRSEGVLSMGTVELENMEFSLSEPVQDEDLSEPVQDGDDGDDGDDNLSEALED</sequence>
<proteinExistence type="predicted"/>
<name>A0AA90SMF2_9GAMM</name>
<organism evidence="5 6">
    <name type="scientific">Candidatus Endonucleibacter bathymodioli</name>
    <dbReference type="NCBI Taxonomy" id="539814"/>
    <lineage>
        <taxon>Bacteria</taxon>
        <taxon>Pseudomonadati</taxon>
        <taxon>Pseudomonadota</taxon>
        <taxon>Gammaproteobacteria</taxon>
        <taxon>Oceanospirillales</taxon>
        <taxon>Endozoicomonadaceae</taxon>
        <taxon>Candidatus Endonucleibacter</taxon>
    </lineage>
</organism>
<evidence type="ECO:0000259" key="3">
    <source>
        <dbReference type="Pfam" id="PF15976"/>
    </source>
</evidence>
<comment type="caution">
    <text evidence="5">The sequence shown here is derived from an EMBL/GenBank/DDBJ whole genome shotgun (WGS) entry which is preliminary data.</text>
</comment>
<feature type="domain" description="Pilus assembly protein C-terminal" evidence="3">
    <location>
        <begin position="746"/>
        <end position="834"/>
    </location>
</feature>
<dbReference type="Proteomes" id="UP001178148">
    <property type="component" value="Unassembled WGS sequence"/>
</dbReference>
<dbReference type="Pfam" id="PF16967">
    <property type="entry name" value="TcfC"/>
    <property type="match status" value="1"/>
</dbReference>
<dbReference type="Pfam" id="PF15976">
    <property type="entry name" value="CooC_C"/>
    <property type="match status" value="1"/>
</dbReference>
<protein>
    <submittedName>
        <fullName evidence="5">TcfC E-set like domain-containing protein</fullName>
    </submittedName>
</protein>
<accession>A0AA90SMF2</accession>
<dbReference type="InterPro" id="IPR032636">
    <property type="entry name" value="Pilus_assem_E-set-like_dom"/>
</dbReference>
<evidence type="ECO:0000313" key="6">
    <source>
        <dbReference type="Proteomes" id="UP001178148"/>
    </source>
</evidence>
<gene>
    <name evidence="5" type="ORF">QS748_06125</name>
</gene>
<keyword evidence="1" id="KW-0732">Signal</keyword>
<feature type="domain" description="Pilus assembly protein E-set like" evidence="4">
    <location>
        <begin position="290"/>
        <end position="355"/>
    </location>
</feature>
<evidence type="ECO:0000313" key="5">
    <source>
        <dbReference type="EMBL" id="MDP0588781.1"/>
    </source>
</evidence>